<dbReference type="SUPFAM" id="SSF63848">
    <property type="entry name" value="Cell-division inhibitor MinC, C-terminal domain"/>
    <property type="match status" value="1"/>
</dbReference>
<evidence type="ECO:0000259" key="2">
    <source>
        <dbReference type="Pfam" id="PF20250"/>
    </source>
</evidence>
<dbReference type="PANTHER" id="PTHR38032:SF1">
    <property type="entry name" value="RNA-BINDING PROTEIN KHPB N-TERMINAL DOMAIN-CONTAINING PROTEIN"/>
    <property type="match status" value="1"/>
</dbReference>
<dbReference type="Pfam" id="PF03961">
    <property type="entry name" value="FapA"/>
    <property type="match status" value="1"/>
</dbReference>
<feature type="domain" description="Flagellar Assembly Protein A N-terminal region" evidence="2">
    <location>
        <begin position="5"/>
        <end position="170"/>
    </location>
</feature>
<dbReference type="InterPro" id="IPR046866">
    <property type="entry name" value="FapA_N"/>
</dbReference>
<evidence type="ECO:0000313" key="4">
    <source>
        <dbReference type="Proteomes" id="UP001290455"/>
    </source>
</evidence>
<dbReference type="RefSeq" id="WP_322447748.1">
    <property type="nucleotide sequence ID" value="NZ_JAXOFX010000013.1"/>
</dbReference>
<gene>
    <name evidence="3" type="ORF">SM124_17210</name>
</gene>
<evidence type="ECO:0000313" key="3">
    <source>
        <dbReference type="EMBL" id="MDZ5473455.1"/>
    </source>
</evidence>
<protein>
    <submittedName>
        <fullName evidence="3">FapA family protein</fullName>
    </submittedName>
</protein>
<dbReference type="InterPro" id="IPR036145">
    <property type="entry name" value="MinC_C_sf"/>
</dbReference>
<sequence>MELPFKVIIAKDRLTAQMELAQIPDESFSISMTALVEWLKKEQIVFGLNQDTLLQISQDPLILKKPLVVAKGIPAKNGEDAYIVAEIQEQNEVKKGKINFRNVMNILSVKIGQLIATITPATTGENGTDVSGRPILAKSGKPLRIKAGKNVILSDNQFISSIDGQVSITNQMITVNPVFEVKGDLDLKTGNINFIGNVVIKGNVPTGYEVRAGGDIKIHGLVEGATIAAEGNIMISGGVTGGNRGSVIAKGIIHAAYLNQANVQSDQDIIIDTSVLHSKVHAAGNIICKTGHVIGGSLISGKDVHIKELGNHLFTRTDIYLAHDPSIDENEKKLKNELISVSENLKKIDVLEAKLIEIGRLKGHFTPDQKEMIMKQRATKQHLLTQLEKLNNDMAVLEDERKEQLEAGLFIYDIVYPNTAIHFGRYSKILQQKHSYVKFHYLNGDIEFEPLG</sequence>
<dbReference type="PANTHER" id="PTHR38032">
    <property type="entry name" value="POLYMERASE-RELATED"/>
    <property type="match status" value="1"/>
</dbReference>
<comment type="caution">
    <text evidence="3">The sequence shown here is derived from an EMBL/GenBank/DDBJ whole genome shotgun (WGS) entry which is preliminary data.</text>
</comment>
<proteinExistence type="predicted"/>
<keyword evidence="1" id="KW-0175">Coiled coil</keyword>
<reference evidence="3 4" key="1">
    <citation type="submission" date="2023-11" db="EMBL/GenBank/DDBJ databases">
        <title>Bacillus jintuensis, isolated from a mudflat on the Beibu Gulf coast.</title>
        <authorList>
            <person name="Li M."/>
        </authorList>
    </citation>
    <scope>NUCLEOTIDE SEQUENCE [LARGE SCALE GENOMIC DNA]</scope>
    <source>
        <strain evidence="3 4">31A1R</strain>
    </source>
</reference>
<name>A0ABU5J273_9BACI</name>
<dbReference type="InterPro" id="IPR005646">
    <property type="entry name" value="FapA"/>
</dbReference>
<feature type="coiled-coil region" evidence="1">
    <location>
        <begin position="373"/>
        <end position="407"/>
    </location>
</feature>
<accession>A0ABU5J273</accession>
<dbReference type="Pfam" id="PF20250">
    <property type="entry name" value="FapA_N"/>
    <property type="match status" value="1"/>
</dbReference>
<dbReference type="Proteomes" id="UP001290455">
    <property type="component" value="Unassembled WGS sequence"/>
</dbReference>
<dbReference type="EMBL" id="JAXOFX010000013">
    <property type="protein sequence ID" value="MDZ5473455.1"/>
    <property type="molecule type" value="Genomic_DNA"/>
</dbReference>
<evidence type="ECO:0000256" key="1">
    <source>
        <dbReference type="SAM" id="Coils"/>
    </source>
</evidence>
<keyword evidence="4" id="KW-1185">Reference proteome</keyword>
<dbReference type="InterPro" id="IPR046865">
    <property type="entry name" value="FapA_b_solenoid"/>
</dbReference>
<organism evidence="3 4">
    <name type="scientific">Robertmurraya mangrovi</name>
    <dbReference type="NCBI Taxonomy" id="3098077"/>
    <lineage>
        <taxon>Bacteria</taxon>
        <taxon>Bacillati</taxon>
        <taxon>Bacillota</taxon>
        <taxon>Bacilli</taxon>
        <taxon>Bacillales</taxon>
        <taxon>Bacillaceae</taxon>
        <taxon>Robertmurraya</taxon>
    </lineage>
</organism>